<name>A0ABV3FI56_9NOCA</name>
<dbReference type="Proteomes" id="UP001551658">
    <property type="component" value="Unassembled WGS sequence"/>
</dbReference>
<feature type="compositionally biased region" description="Polar residues" evidence="1">
    <location>
        <begin position="526"/>
        <end position="536"/>
    </location>
</feature>
<evidence type="ECO:0000313" key="2">
    <source>
        <dbReference type="EMBL" id="MEV0367384.1"/>
    </source>
</evidence>
<reference evidence="2 3" key="1">
    <citation type="submission" date="2024-06" db="EMBL/GenBank/DDBJ databases">
        <title>The Natural Products Discovery Center: Release of the First 8490 Sequenced Strains for Exploring Actinobacteria Biosynthetic Diversity.</title>
        <authorList>
            <person name="Kalkreuter E."/>
            <person name="Kautsar S.A."/>
            <person name="Yang D."/>
            <person name="Bader C.D."/>
            <person name="Teijaro C.N."/>
            <person name="Fluegel L."/>
            <person name="Davis C.M."/>
            <person name="Simpson J.R."/>
            <person name="Lauterbach L."/>
            <person name="Steele A.D."/>
            <person name="Gui C."/>
            <person name="Meng S."/>
            <person name="Li G."/>
            <person name="Viehrig K."/>
            <person name="Ye F."/>
            <person name="Su P."/>
            <person name="Kiefer A.F."/>
            <person name="Nichols A."/>
            <person name="Cepeda A.J."/>
            <person name="Yan W."/>
            <person name="Fan B."/>
            <person name="Jiang Y."/>
            <person name="Adhikari A."/>
            <person name="Zheng C.-J."/>
            <person name="Schuster L."/>
            <person name="Cowan T.M."/>
            <person name="Smanski M.J."/>
            <person name="Chevrette M.G."/>
            <person name="De Carvalho L.P.S."/>
            <person name="Shen B."/>
        </authorList>
    </citation>
    <scope>NUCLEOTIDE SEQUENCE [LARGE SCALE GENOMIC DNA]</scope>
    <source>
        <strain evidence="2 3">NPDC050671</strain>
    </source>
</reference>
<feature type="compositionally biased region" description="Basic and acidic residues" evidence="1">
    <location>
        <begin position="107"/>
        <end position="121"/>
    </location>
</feature>
<feature type="compositionally biased region" description="Polar residues" evidence="1">
    <location>
        <begin position="672"/>
        <end position="683"/>
    </location>
</feature>
<accession>A0ABV3FI56</accession>
<feature type="compositionally biased region" description="Polar residues" evidence="1">
    <location>
        <begin position="876"/>
        <end position="888"/>
    </location>
</feature>
<feature type="compositionally biased region" description="Low complexity" evidence="1">
    <location>
        <begin position="651"/>
        <end position="666"/>
    </location>
</feature>
<feature type="compositionally biased region" description="Polar residues" evidence="1">
    <location>
        <begin position="638"/>
        <end position="650"/>
    </location>
</feature>
<sequence>MVELRDVAGFVLDVGVSYGLEHAMKGGSAGLGKQMFVGGVAGGAGGALGDAVANGGFSGDTFGAIFYGALGGAVGASADRFISWKMAKGKTAADDTLKEANSAKSTADAEREALENAEKAHTAAQTDLGKAEDALRQANADIGPLQAKVDDLERRAAADPTNEHLQKQLERAQGKLDAAEDKVRSAESIRDKAREDLDKAGDKFNELNAKRGDLDSAKSAADDAFKNAEAAVKKAGKRADNFNKYQRGLLVGLGSAIFVTVGEHGMPWSSDGSGGDQPGAAVNRVPLMWDGYQPAAAAGLMGQPPFEQGSSPQKGQGFLLRPEGLNPSIALWYGGPSNSYAHSLVDTYEMFGDLKKKEDLKVTPIPAMPTTVQNPTGFSAKGGATYRDVSLSLDKAGKKLTETQQSVVNVLPTVEEISKRGKENIGKLIVGTNRFMVERLQTGSDREVLVVLGQGFAELANEIQTAAQANQNLADGIQPPTAAQDAAAAQNLANSVGGYAGQMNNPGYIPDSSQIGVNNPWDPGNLGTSSATTPDTSALKDATEKFREQAENLGGTANNPSSINPASYDPGAALNPGASQLGSAGSMGGMGSLMDMMLPLQLMAQQRAMREAVDPDMGDRMDDLDPSRFDQAAVPTMPQAQQPVGTTPWSNQAAANNAAATPAQPAVHHPSGTPNGATSTQPGTAVPKRVPGDDGLVPYQFPKGVQRIPLAVAQAFDSAFANKSGTDAQAAYQGTAGAFTDPKDIGPAVDPAQLTTGDIGTWIIRQPKKESQQAEPVPAQAGSEAQIRPAAMVTVGGDTGEKKNEPDTGSSGDPEYRTAILVVFGEGESGTVEAVVNGELRQFEAEMSDTGGDFGEFAGFKHPKGVEAAADKSQDSETMATSGDQTTADIPALTMPV</sequence>
<feature type="region of interest" description="Disordered" evidence="1">
    <location>
        <begin position="170"/>
        <end position="190"/>
    </location>
</feature>
<dbReference type="RefSeq" id="WP_357986836.1">
    <property type="nucleotide sequence ID" value="NZ_JBFAIH010000029.1"/>
</dbReference>
<protein>
    <submittedName>
        <fullName evidence="2">Uncharacterized protein</fullName>
    </submittedName>
</protein>
<proteinExistence type="predicted"/>
<feature type="region of interest" description="Disordered" evidence="1">
    <location>
        <begin position="93"/>
        <end position="128"/>
    </location>
</feature>
<feature type="region of interest" description="Disordered" evidence="1">
    <location>
        <begin position="510"/>
        <end position="538"/>
    </location>
</feature>
<feature type="region of interest" description="Disordered" evidence="1">
    <location>
        <begin position="768"/>
        <end position="815"/>
    </location>
</feature>
<feature type="region of interest" description="Disordered" evidence="1">
    <location>
        <begin position="637"/>
        <end position="698"/>
    </location>
</feature>
<dbReference type="EMBL" id="JBFAIH010000029">
    <property type="protein sequence ID" value="MEV0367384.1"/>
    <property type="molecule type" value="Genomic_DNA"/>
</dbReference>
<feature type="region of interest" description="Disordered" evidence="1">
    <location>
        <begin position="552"/>
        <end position="571"/>
    </location>
</feature>
<organism evidence="2 3">
    <name type="scientific">Nocardia fusca</name>
    <dbReference type="NCBI Taxonomy" id="941183"/>
    <lineage>
        <taxon>Bacteria</taxon>
        <taxon>Bacillati</taxon>
        <taxon>Actinomycetota</taxon>
        <taxon>Actinomycetes</taxon>
        <taxon>Mycobacteriales</taxon>
        <taxon>Nocardiaceae</taxon>
        <taxon>Nocardia</taxon>
    </lineage>
</organism>
<comment type="caution">
    <text evidence="2">The sequence shown here is derived from an EMBL/GenBank/DDBJ whole genome shotgun (WGS) entry which is preliminary data.</text>
</comment>
<feature type="compositionally biased region" description="Polar residues" evidence="1">
    <location>
        <begin position="555"/>
        <end position="565"/>
    </location>
</feature>
<dbReference type="Gene3D" id="1.10.287.1490">
    <property type="match status" value="1"/>
</dbReference>
<dbReference type="SUPFAM" id="SSF57997">
    <property type="entry name" value="Tropomyosin"/>
    <property type="match status" value="1"/>
</dbReference>
<gene>
    <name evidence="2" type="ORF">AB0H72_32340</name>
</gene>
<feature type="region of interest" description="Disordered" evidence="1">
    <location>
        <begin position="865"/>
        <end position="897"/>
    </location>
</feature>
<evidence type="ECO:0000313" key="3">
    <source>
        <dbReference type="Proteomes" id="UP001551658"/>
    </source>
</evidence>
<keyword evidence="3" id="KW-1185">Reference proteome</keyword>
<evidence type="ECO:0000256" key="1">
    <source>
        <dbReference type="SAM" id="MobiDB-lite"/>
    </source>
</evidence>